<evidence type="ECO:0000259" key="4">
    <source>
        <dbReference type="Pfam" id="PF00248"/>
    </source>
</evidence>
<dbReference type="PROSITE" id="PS00062">
    <property type="entry name" value="ALDOKETO_REDUCTASE_2"/>
    <property type="match status" value="1"/>
</dbReference>
<organism evidence="5 6">
    <name type="scientific">Spiroplasma ixodetis</name>
    <dbReference type="NCBI Taxonomy" id="2141"/>
    <lineage>
        <taxon>Bacteria</taxon>
        <taxon>Bacillati</taxon>
        <taxon>Mycoplasmatota</taxon>
        <taxon>Mollicutes</taxon>
        <taxon>Entomoplasmatales</taxon>
        <taxon>Spiroplasmataceae</taxon>
        <taxon>Spiroplasma</taxon>
    </lineage>
</organism>
<dbReference type="PANTHER" id="PTHR43827">
    <property type="entry name" value="2,5-DIKETO-D-GLUCONIC ACID REDUCTASE"/>
    <property type="match status" value="1"/>
</dbReference>
<dbReference type="PROSITE" id="PS00798">
    <property type="entry name" value="ALDOKETO_REDUCTASE_1"/>
    <property type="match status" value="1"/>
</dbReference>
<evidence type="ECO:0000313" key="6">
    <source>
        <dbReference type="Proteomes" id="UP001163387"/>
    </source>
</evidence>
<sequence>MLKLTKEQILQKTITLNNGVKIPQFGLGTYLMVDSKSIYNSVICALQNGYRHIDTAEYYKNEEIIGNAIKDFLAENPEVKREDLFITSKIWNDNHEYELTKDALRRILNRLKLDYLDLCLIHWPTKQSFECWRALEEFYEYGKVRAIGVSNFNSSQLKDFLKKIKIKPAINQIETHPGFNQKNTIDFCYENNIAVTSWRTMLGGRADEIPLLQELANKYKVTTSHIALRWAWQLGQVVIPKSTNPERIISNPDIGFFQLTEEEMLKIQKLPQTALGPQSNDKKFWKGIMMD</sequence>
<gene>
    <name evidence="5" type="primary">dkgA</name>
    <name evidence="5" type="ORF">SHM_00940</name>
</gene>
<dbReference type="EMBL" id="AP026933">
    <property type="protein sequence ID" value="BDT02448.1"/>
    <property type="molecule type" value="Genomic_DNA"/>
</dbReference>
<dbReference type="PROSITE" id="PS00063">
    <property type="entry name" value="ALDOKETO_REDUCTASE_3"/>
    <property type="match status" value="1"/>
</dbReference>
<dbReference type="RefSeq" id="WP_281748807.1">
    <property type="nucleotide sequence ID" value="NZ_AP026933.1"/>
</dbReference>
<evidence type="ECO:0000256" key="1">
    <source>
        <dbReference type="ARBA" id="ARBA00007905"/>
    </source>
</evidence>
<dbReference type="InterPro" id="IPR020471">
    <property type="entry name" value="AKR"/>
</dbReference>
<dbReference type="PRINTS" id="PR00069">
    <property type="entry name" value="ALDKETRDTASE"/>
</dbReference>
<keyword evidence="3" id="KW-0560">Oxidoreductase</keyword>
<reference evidence="5 6" key="1">
    <citation type="journal article" date="2022" name="Front. Microbiol.">
        <title>Male-killing mechanisms vary between Spiroplasma species.</title>
        <authorList>
            <person name="Arai H."/>
            <person name="Inoue M."/>
            <person name="Kageyama D."/>
        </authorList>
    </citation>
    <scope>NUCLEOTIDE SEQUENCE [LARGE SCALE GENOMIC DNA]</scope>
    <source>
        <strain evidence="6">sHm</strain>
    </source>
</reference>
<dbReference type="Gene3D" id="3.20.20.100">
    <property type="entry name" value="NADP-dependent oxidoreductase domain"/>
    <property type="match status" value="1"/>
</dbReference>
<feature type="domain" description="NADP-dependent oxidoreductase" evidence="4">
    <location>
        <begin position="35"/>
        <end position="270"/>
    </location>
</feature>
<protein>
    <submittedName>
        <fullName evidence="5">Glyoxal reductase</fullName>
    </submittedName>
</protein>
<dbReference type="SUPFAM" id="SSF51430">
    <property type="entry name" value="NAD(P)-linked oxidoreductase"/>
    <property type="match status" value="1"/>
</dbReference>
<accession>A0ABN6SV12</accession>
<dbReference type="InterPro" id="IPR036812">
    <property type="entry name" value="NAD(P)_OxRdtase_dom_sf"/>
</dbReference>
<dbReference type="InterPro" id="IPR018170">
    <property type="entry name" value="Aldo/ket_reductase_CS"/>
</dbReference>
<keyword evidence="6" id="KW-1185">Reference proteome</keyword>
<evidence type="ECO:0000256" key="3">
    <source>
        <dbReference type="ARBA" id="ARBA00023002"/>
    </source>
</evidence>
<comment type="similarity">
    <text evidence="1">Belongs to the aldo/keto reductase family.</text>
</comment>
<keyword evidence="2" id="KW-0521">NADP</keyword>
<dbReference type="CDD" id="cd19071">
    <property type="entry name" value="AKR_AKR1-5-like"/>
    <property type="match status" value="1"/>
</dbReference>
<dbReference type="InterPro" id="IPR023210">
    <property type="entry name" value="NADP_OxRdtase_dom"/>
</dbReference>
<dbReference type="PANTHER" id="PTHR43827:SF3">
    <property type="entry name" value="NADP-DEPENDENT OXIDOREDUCTASE DOMAIN-CONTAINING PROTEIN"/>
    <property type="match status" value="1"/>
</dbReference>
<dbReference type="Proteomes" id="UP001163387">
    <property type="component" value="Chromosome"/>
</dbReference>
<dbReference type="Pfam" id="PF00248">
    <property type="entry name" value="Aldo_ket_red"/>
    <property type="match status" value="1"/>
</dbReference>
<name>A0ABN6SV12_9MOLU</name>
<dbReference type="PIRSF" id="PIRSF000097">
    <property type="entry name" value="AKR"/>
    <property type="match status" value="1"/>
</dbReference>
<proteinExistence type="inferred from homology"/>
<evidence type="ECO:0000256" key="2">
    <source>
        <dbReference type="ARBA" id="ARBA00022857"/>
    </source>
</evidence>
<evidence type="ECO:0000313" key="5">
    <source>
        <dbReference type="EMBL" id="BDT02448.1"/>
    </source>
</evidence>